<keyword evidence="7 10" id="KW-0472">Membrane</keyword>
<evidence type="ECO:0000256" key="10">
    <source>
        <dbReference type="SAM" id="Phobius"/>
    </source>
</evidence>
<dbReference type="Pfam" id="PF02949">
    <property type="entry name" value="7tm_6"/>
    <property type="match status" value="1"/>
</dbReference>
<evidence type="ECO:0000313" key="11">
    <source>
        <dbReference type="EMBL" id="AXY83402.1"/>
    </source>
</evidence>
<name>A0A3S7SGQ1_9NEOP</name>
<evidence type="ECO:0000256" key="2">
    <source>
        <dbReference type="ARBA" id="ARBA00022475"/>
    </source>
</evidence>
<feature type="transmembrane region" description="Helical" evidence="10">
    <location>
        <begin position="269"/>
        <end position="290"/>
    </location>
</feature>
<keyword evidence="6 10" id="KW-1133">Transmembrane helix</keyword>
<evidence type="ECO:0000256" key="1">
    <source>
        <dbReference type="ARBA" id="ARBA00004651"/>
    </source>
</evidence>
<keyword evidence="8 11" id="KW-0675">Receptor</keyword>
<evidence type="ECO:0000256" key="9">
    <source>
        <dbReference type="ARBA" id="ARBA00023224"/>
    </source>
</evidence>
<proteinExistence type="evidence at transcript level"/>
<feature type="transmembrane region" description="Helical" evidence="10">
    <location>
        <begin position="69"/>
        <end position="88"/>
    </location>
</feature>
<organism evidence="11">
    <name type="scientific">Conopomorpha sinensis</name>
    <name type="common">litch fruit borer</name>
    <dbReference type="NCBI Taxonomy" id="940481"/>
    <lineage>
        <taxon>Eukaryota</taxon>
        <taxon>Metazoa</taxon>
        <taxon>Ecdysozoa</taxon>
        <taxon>Arthropoda</taxon>
        <taxon>Hexapoda</taxon>
        <taxon>Insecta</taxon>
        <taxon>Pterygota</taxon>
        <taxon>Neoptera</taxon>
        <taxon>Endopterygota</taxon>
        <taxon>Lepidoptera</taxon>
        <taxon>Glossata</taxon>
        <taxon>Ditrysia</taxon>
        <taxon>Tineoidea</taxon>
        <taxon>Gracillariidae</taxon>
        <taxon>Conopomorpha</taxon>
    </lineage>
</organism>
<keyword evidence="3" id="KW-0716">Sensory transduction</keyword>
<dbReference type="AlphaFoldDB" id="A0A3S7SGQ1"/>
<dbReference type="PANTHER" id="PTHR21137:SF35">
    <property type="entry name" value="ODORANT RECEPTOR 19A-RELATED"/>
    <property type="match status" value="1"/>
</dbReference>
<reference evidence="11" key="1">
    <citation type="submission" date="2017-08" db="EMBL/GenBank/DDBJ databases">
        <title>Analysis of the Antennal Transcriptome and Chemosensory-related Genes of Conopomorpha sinensis Bradley (Lepidoptera: Gracilariidae).</title>
        <authorList>
            <person name="Li P."/>
            <person name="Liu Y."/>
            <person name="Wang S."/>
            <person name="Sun H."/>
        </authorList>
    </citation>
    <scope>NUCLEOTIDE SEQUENCE</scope>
</reference>
<dbReference type="GO" id="GO:0005886">
    <property type="term" value="C:plasma membrane"/>
    <property type="evidence" value="ECO:0007669"/>
    <property type="project" value="UniProtKB-SubCell"/>
</dbReference>
<dbReference type="GO" id="GO:0005549">
    <property type="term" value="F:odorant binding"/>
    <property type="evidence" value="ECO:0007669"/>
    <property type="project" value="InterPro"/>
</dbReference>
<dbReference type="GO" id="GO:0004984">
    <property type="term" value="F:olfactory receptor activity"/>
    <property type="evidence" value="ECO:0007669"/>
    <property type="project" value="InterPro"/>
</dbReference>
<feature type="transmembrane region" description="Helical" evidence="10">
    <location>
        <begin position="39"/>
        <end position="57"/>
    </location>
</feature>
<keyword evidence="2" id="KW-1003">Cell membrane</keyword>
<keyword evidence="9" id="KW-0807">Transducer</keyword>
<dbReference type="EMBL" id="MF625575">
    <property type="protein sequence ID" value="AXY83402.1"/>
    <property type="molecule type" value="mRNA"/>
</dbReference>
<sequence length="291" mass="33513">MGVYNAENLYLNRAKFVMKFLGVWVPPENETVGLKLHRFLMLSLQYLFLIFQIVYIIQVWGDLEAVSQASYLLFTQACLCFKVTVFLCNKEMCRSLLGQMASDVFKPENKNQELINKRQAIRIKRLLLAFMVSSQATCGLWALKPLFDDNVNGSREFPFRMWMPVDTNQSPHYEIGYACQLLAISMSAYMYFGVDSVALSMVIFGCAQMEVIKDKLMTIKIVNRNYKSDTSLVQNKLLDENYDKFIKCVEQYQAVVRFTKELEDAFHTYLVFQLSGSVGLICMSALRILVV</sequence>
<dbReference type="GO" id="GO:0007165">
    <property type="term" value="P:signal transduction"/>
    <property type="evidence" value="ECO:0007669"/>
    <property type="project" value="UniProtKB-KW"/>
</dbReference>
<feature type="transmembrane region" description="Helical" evidence="10">
    <location>
        <begin position="188"/>
        <end position="207"/>
    </location>
</feature>
<comment type="subcellular location">
    <subcellularLocation>
        <location evidence="1">Cell membrane</location>
        <topology evidence="1">Multi-pass membrane protein</topology>
    </subcellularLocation>
</comment>
<evidence type="ECO:0000256" key="3">
    <source>
        <dbReference type="ARBA" id="ARBA00022606"/>
    </source>
</evidence>
<dbReference type="InterPro" id="IPR004117">
    <property type="entry name" value="7tm6_olfct_rcpt"/>
</dbReference>
<evidence type="ECO:0000256" key="7">
    <source>
        <dbReference type="ARBA" id="ARBA00023136"/>
    </source>
</evidence>
<protein>
    <submittedName>
        <fullName evidence="11">Putative odorant receptor 16</fullName>
    </submittedName>
</protein>
<evidence type="ECO:0000256" key="5">
    <source>
        <dbReference type="ARBA" id="ARBA00022725"/>
    </source>
</evidence>
<evidence type="ECO:0000256" key="4">
    <source>
        <dbReference type="ARBA" id="ARBA00022692"/>
    </source>
</evidence>
<accession>A0A3S7SGQ1</accession>
<evidence type="ECO:0000256" key="6">
    <source>
        <dbReference type="ARBA" id="ARBA00022989"/>
    </source>
</evidence>
<evidence type="ECO:0000256" key="8">
    <source>
        <dbReference type="ARBA" id="ARBA00023170"/>
    </source>
</evidence>
<keyword evidence="5" id="KW-0552">Olfaction</keyword>
<dbReference type="PANTHER" id="PTHR21137">
    <property type="entry name" value="ODORANT RECEPTOR"/>
    <property type="match status" value="1"/>
</dbReference>
<feature type="transmembrane region" description="Helical" evidence="10">
    <location>
        <begin position="126"/>
        <end position="143"/>
    </location>
</feature>
<keyword evidence="4 10" id="KW-0812">Transmembrane</keyword>